<keyword evidence="1" id="KW-0812">Transmembrane</keyword>
<name>A0A7K1L726_9ACTN</name>
<evidence type="ECO:0000256" key="1">
    <source>
        <dbReference type="SAM" id="Phobius"/>
    </source>
</evidence>
<reference evidence="2 3" key="1">
    <citation type="submission" date="2019-11" db="EMBL/GenBank/DDBJ databases">
        <authorList>
            <person name="Cao P."/>
        </authorList>
    </citation>
    <scope>NUCLEOTIDE SEQUENCE [LARGE SCALE GENOMIC DNA]</scope>
    <source>
        <strain evidence="2 3">NEAU-AAG5</strain>
    </source>
</reference>
<dbReference type="RefSeq" id="WP_156219345.1">
    <property type="nucleotide sequence ID" value="NZ_WOFH01000010.1"/>
</dbReference>
<gene>
    <name evidence="2" type="ORF">GNZ18_27005</name>
</gene>
<dbReference type="EMBL" id="WOFH01000010">
    <property type="protein sequence ID" value="MUN40220.1"/>
    <property type="molecule type" value="Genomic_DNA"/>
</dbReference>
<organism evidence="2 3">
    <name type="scientific">Actinomadura litoris</name>
    <dbReference type="NCBI Taxonomy" id="2678616"/>
    <lineage>
        <taxon>Bacteria</taxon>
        <taxon>Bacillati</taxon>
        <taxon>Actinomycetota</taxon>
        <taxon>Actinomycetes</taxon>
        <taxon>Streptosporangiales</taxon>
        <taxon>Thermomonosporaceae</taxon>
        <taxon>Actinomadura</taxon>
    </lineage>
</organism>
<feature type="transmembrane region" description="Helical" evidence="1">
    <location>
        <begin position="20"/>
        <end position="40"/>
    </location>
</feature>
<dbReference type="Proteomes" id="UP000432015">
    <property type="component" value="Unassembled WGS sequence"/>
</dbReference>
<keyword evidence="3" id="KW-1185">Reference proteome</keyword>
<evidence type="ECO:0000313" key="2">
    <source>
        <dbReference type="EMBL" id="MUN40220.1"/>
    </source>
</evidence>
<accession>A0A7K1L726</accession>
<proteinExistence type="predicted"/>
<dbReference type="AlphaFoldDB" id="A0A7K1L726"/>
<comment type="caution">
    <text evidence="2">The sequence shown here is derived from an EMBL/GenBank/DDBJ whole genome shotgun (WGS) entry which is preliminary data.</text>
</comment>
<keyword evidence="1" id="KW-1133">Transmembrane helix</keyword>
<keyword evidence="1" id="KW-0472">Membrane</keyword>
<evidence type="ECO:0000313" key="3">
    <source>
        <dbReference type="Proteomes" id="UP000432015"/>
    </source>
</evidence>
<protein>
    <submittedName>
        <fullName evidence="2">Uncharacterized protein</fullName>
    </submittedName>
</protein>
<sequence length="179" mass="19174">MNATAPKTFKATATRPLPGALIAVGVCVAALAAAVAVLAVQGSPVIVVPALFISAAALWPAISLSKQVRAFPKVHVDSGGMTVSAQSHEWRILWEHATQVAVVPMHGLSNHGWLVVWPREGIAKPAPRPHFPEWRPELSAIKFCDLDLLGDSRPEAIETIKKAAGPLWTDTPPRVEQRP</sequence>
<feature type="transmembrane region" description="Helical" evidence="1">
    <location>
        <begin position="46"/>
        <end position="64"/>
    </location>
</feature>